<dbReference type="InterPro" id="IPR013087">
    <property type="entry name" value="Znf_C2H2_type"/>
</dbReference>
<keyword evidence="15" id="KW-1185">Reference proteome</keyword>
<evidence type="ECO:0000313" key="14">
    <source>
        <dbReference type="EMBL" id="EKD14606.1"/>
    </source>
</evidence>
<evidence type="ECO:0000256" key="12">
    <source>
        <dbReference type="SAM" id="MobiDB-lite"/>
    </source>
</evidence>
<keyword evidence="8" id="KW-0238">DNA-binding</keyword>
<accession>K1WNT3</accession>
<gene>
    <name evidence="14" type="ORF">MBM_07327</name>
</gene>
<feature type="compositionally biased region" description="Low complexity" evidence="12">
    <location>
        <begin position="343"/>
        <end position="358"/>
    </location>
</feature>
<dbReference type="InParanoid" id="K1WNT3"/>
<comment type="subcellular location">
    <subcellularLocation>
        <location evidence="1">Nucleus</location>
    </subcellularLocation>
</comment>
<feature type="domain" description="C2H2-type" evidence="13">
    <location>
        <begin position="534"/>
        <end position="562"/>
    </location>
</feature>
<dbReference type="SUPFAM" id="SSF57667">
    <property type="entry name" value="beta-beta-alpha zinc fingers"/>
    <property type="match status" value="1"/>
</dbReference>
<feature type="compositionally biased region" description="Polar residues" evidence="12">
    <location>
        <begin position="141"/>
        <end position="158"/>
    </location>
</feature>
<evidence type="ECO:0000256" key="1">
    <source>
        <dbReference type="ARBA" id="ARBA00004123"/>
    </source>
</evidence>
<evidence type="ECO:0000256" key="10">
    <source>
        <dbReference type="ARBA" id="ARBA00023242"/>
    </source>
</evidence>
<keyword evidence="4" id="KW-0677">Repeat</keyword>
<name>K1WNT3_MARBU</name>
<protein>
    <submittedName>
        <fullName evidence="14">Specific RNA polymerase II transcription factor</fullName>
    </submittedName>
</protein>
<dbReference type="Gene3D" id="3.30.160.60">
    <property type="entry name" value="Classic Zinc Finger"/>
    <property type="match status" value="2"/>
</dbReference>
<feature type="compositionally biased region" description="Low complexity" evidence="12">
    <location>
        <begin position="392"/>
        <end position="425"/>
    </location>
</feature>
<dbReference type="KEGG" id="mbe:MBM_07327"/>
<keyword evidence="6" id="KW-0862">Zinc</keyword>
<dbReference type="PROSITE" id="PS50157">
    <property type="entry name" value="ZINC_FINGER_C2H2_2"/>
    <property type="match status" value="2"/>
</dbReference>
<dbReference type="PANTHER" id="PTHR24399:SF70">
    <property type="entry name" value="C2H2-TYPE DOMAIN-CONTAINING PROTEIN"/>
    <property type="match status" value="1"/>
</dbReference>
<keyword evidence="5 11" id="KW-0863">Zinc-finger</keyword>
<feature type="compositionally biased region" description="Basic residues" evidence="12">
    <location>
        <begin position="331"/>
        <end position="342"/>
    </location>
</feature>
<dbReference type="PANTHER" id="PTHR24399">
    <property type="entry name" value="ZINC FINGER AND BTB DOMAIN-CONTAINING"/>
    <property type="match status" value="1"/>
</dbReference>
<dbReference type="OrthoDB" id="8922241at2759"/>
<feature type="domain" description="C2H2-type" evidence="13">
    <location>
        <begin position="506"/>
        <end position="533"/>
    </location>
</feature>
<dbReference type="OMA" id="VYIHEAQ"/>
<dbReference type="SMART" id="SM00355">
    <property type="entry name" value="ZnF_C2H2"/>
    <property type="match status" value="2"/>
</dbReference>
<comment type="similarity">
    <text evidence="2">Belongs to the krueppel C2H2-type zinc-finger protein family.</text>
</comment>
<sequence>MHTGPTDHGCSPPIRGSDINQQRLLGRHPGDRPLHILQPRADLDADDKDQLQQQHQTSTPNININNITTTLPPHYHHQPPPSTSTSIYMLHEYAVAGSGVRKPTSDLLLHLLANPILRDESFPEVFGSPKQSPWSSPSSSMMETQSFTARRPATSSLPAFNLPPPTDHFSPPRYPSYAPASSSQPAPAIVSSVLTPPAGLASDLSPLASSVSGSSGSSSQGVPPYQPSMGFWPTPQQPSYAFSQAPSMPAPFAQGQHQHQQYPLMRPSPLYSPPLNYPGRSTHSPSAGEGPSPPYDLNLPPFPTPMSGGGQSQNQSLPTLAPQHQQQQQQQHHHHHHHRQQHHQGQQNPQQEQSQHQQMSHPGLPAVSHLPSQQSPLHAPDTYGGRPPPTPTYYTPSSTPQQSSFPTYVHQSPTQQSPITSSMPSHRMSPVSAQNHSAMVAPPGYPQPYNRYPLPAMNGPIMSNLHNPGNQMALVGGMNMQGYPHHHQQMYGQHPHGQLPVTDRPFKCDQCQQSFNRNHDLKRHKKIHLAVKPYPCGHCEKSFTRKDALKRHILVKSCGKRPSIGGANANEGSSPPVDKNDVMSDSTEDNSPEMTKKELV</sequence>
<dbReference type="FunFam" id="3.30.160.60:FF:000630">
    <property type="entry name" value="Zinc finger protein 180"/>
    <property type="match status" value="1"/>
</dbReference>
<dbReference type="GO" id="GO:0008270">
    <property type="term" value="F:zinc ion binding"/>
    <property type="evidence" value="ECO:0007669"/>
    <property type="project" value="UniProtKB-KW"/>
</dbReference>
<keyword evidence="7" id="KW-0805">Transcription regulation</keyword>
<evidence type="ECO:0000313" key="15">
    <source>
        <dbReference type="Proteomes" id="UP000006753"/>
    </source>
</evidence>
<proteinExistence type="inferred from homology"/>
<reference evidence="14 15" key="1">
    <citation type="journal article" date="2012" name="BMC Genomics">
        <title>Sequencing the genome of Marssonina brunnea reveals fungus-poplar co-evolution.</title>
        <authorList>
            <person name="Zhu S."/>
            <person name="Cao Y.-Z."/>
            <person name="Jiang C."/>
            <person name="Tan B.-Y."/>
            <person name="Wang Z."/>
            <person name="Feng S."/>
            <person name="Zhang L."/>
            <person name="Su X.-H."/>
            <person name="Brejova B."/>
            <person name="Vinar T."/>
            <person name="Xu M."/>
            <person name="Wang M.-X."/>
            <person name="Zhang S.-G."/>
            <person name="Huang M.-R."/>
            <person name="Wu R."/>
            <person name="Zhou Y."/>
        </authorList>
    </citation>
    <scope>NUCLEOTIDE SEQUENCE [LARGE SCALE GENOMIC DNA]</scope>
    <source>
        <strain evidence="14 15">MB_m1</strain>
    </source>
</reference>
<feature type="region of interest" description="Disordered" evidence="12">
    <location>
        <begin position="123"/>
        <end position="182"/>
    </location>
</feature>
<feature type="region of interest" description="Disordered" evidence="12">
    <location>
        <begin position="1"/>
        <end position="32"/>
    </location>
</feature>
<dbReference type="AlphaFoldDB" id="K1WNT3"/>
<feature type="region of interest" description="Disordered" evidence="12">
    <location>
        <begin position="559"/>
        <end position="600"/>
    </location>
</feature>
<dbReference type="Proteomes" id="UP000006753">
    <property type="component" value="Unassembled WGS sequence"/>
</dbReference>
<dbReference type="GO" id="GO:0000978">
    <property type="term" value="F:RNA polymerase II cis-regulatory region sequence-specific DNA binding"/>
    <property type="evidence" value="ECO:0007669"/>
    <property type="project" value="TreeGrafter"/>
</dbReference>
<evidence type="ECO:0000256" key="4">
    <source>
        <dbReference type="ARBA" id="ARBA00022737"/>
    </source>
</evidence>
<dbReference type="GO" id="GO:0005654">
    <property type="term" value="C:nucleoplasm"/>
    <property type="evidence" value="ECO:0007669"/>
    <property type="project" value="TreeGrafter"/>
</dbReference>
<dbReference type="HOGENOM" id="CLU_031986_0_0_1"/>
<dbReference type="eggNOG" id="KOG1721">
    <property type="taxonomic scope" value="Eukaryota"/>
</dbReference>
<organism evidence="14 15">
    <name type="scientific">Marssonina brunnea f. sp. multigermtubi (strain MB_m1)</name>
    <name type="common">Marssonina leaf spot fungus</name>
    <dbReference type="NCBI Taxonomy" id="1072389"/>
    <lineage>
        <taxon>Eukaryota</taxon>
        <taxon>Fungi</taxon>
        <taxon>Dikarya</taxon>
        <taxon>Ascomycota</taxon>
        <taxon>Pezizomycotina</taxon>
        <taxon>Leotiomycetes</taxon>
        <taxon>Helotiales</taxon>
        <taxon>Drepanopezizaceae</taxon>
        <taxon>Drepanopeziza</taxon>
    </lineage>
</organism>
<keyword evidence="9" id="KW-0804">Transcription</keyword>
<dbReference type="GeneID" id="18763262"/>
<evidence type="ECO:0000256" key="6">
    <source>
        <dbReference type="ARBA" id="ARBA00022833"/>
    </source>
</evidence>
<feature type="compositionally biased region" description="Low complexity" evidence="12">
    <location>
        <begin position="128"/>
        <end position="140"/>
    </location>
</feature>
<dbReference type="GO" id="GO:0001227">
    <property type="term" value="F:DNA-binding transcription repressor activity, RNA polymerase II-specific"/>
    <property type="evidence" value="ECO:0007669"/>
    <property type="project" value="TreeGrafter"/>
</dbReference>
<evidence type="ECO:0000256" key="3">
    <source>
        <dbReference type="ARBA" id="ARBA00022723"/>
    </source>
</evidence>
<evidence type="ECO:0000256" key="9">
    <source>
        <dbReference type="ARBA" id="ARBA00023163"/>
    </source>
</evidence>
<dbReference type="InterPro" id="IPR036236">
    <property type="entry name" value="Znf_C2H2_sf"/>
</dbReference>
<feature type="compositionally biased region" description="Polar residues" evidence="12">
    <location>
        <begin position="237"/>
        <end position="246"/>
    </location>
</feature>
<keyword evidence="10" id="KW-0539">Nucleus</keyword>
<feature type="compositionally biased region" description="Low complexity" evidence="12">
    <location>
        <begin position="205"/>
        <end position="219"/>
    </location>
</feature>
<keyword evidence="3" id="KW-0479">Metal-binding</keyword>
<evidence type="ECO:0000256" key="2">
    <source>
        <dbReference type="ARBA" id="ARBA00006991"/>
    </source>
</evidence>
<evidence type="ECO:0000256" key="11">
    <source>
        <dbReference type="PROSITE-ProRule" id="PRU00042"/>
    </source>
</evidence>
<evidence type="ECO:0000259" key="13">
    <source>
        <dbReference type="PROSITE" id="PS50157"/>
    </source>
</evidence>
<dbReference type="Pfam" id="PF00096">
    <property type="entry name" value="zf-C2H2"/>
    <property type="match status" value="2"/>
</dbReference>
<evidence type="ECO:0000256" key="8">
    <source>
        <dbReference type="ARBA" id="ARBA00023125"/>
    </source>
</evidence>
<dbReference type="EMBL" id="JH921445">
    <property type="protein sequence ID" value="EKD14606.1"/>
    <property type="molecule type" value="Genomic_DNA"/>
</dbReference>
<evidence type="ECO:0000256" key="5">
    <source>
        <dbReference type="ARBA" id="ARBA00022771"/>
    </source>
</evidence>
<dbReference type="FunFam" id="3.30.160.60:FF:001156">
    <property type="entry name" value="Zinc finger protein 407"/>
    <property type="match status" value="1"/>
</dbReference>
<evidence type="ECO:0000256" key="7">
    <source>
        <dbReference type="ARBA" id="ARBA00023015"/>
    </source>
</evidence>
<dbReference type="PROSITE" id="PS00028">
    <property type="entry name" value="ZINC_FINGER_C2H2_1"/>
    <property type="match status" value="1"/>
</dbReference>
<feature type="region of interest" description="Disordered" evidence="12">
    <location>
        <begin position="205"/>
        <end position="437"/>
    </location>
</feature>